<comment type="caution">
    <text evidence="1">The sequence shown here is derived from an EMBL/GenBank/DDBJ whole genome shotgun (WGS) entry which is preliminary data.</text>
</comment>
<organism evidence="1 2">
    <name type="scientific">Brachionus plicatilis</name>
    <name type="common">Marine rotifer</name>
    <name type="synonym">Brachionus muelleri</name>
    <dbReference type="NCBI Taxonomy" id="10195"/>
    <lineage>
        <taxon>Eukaryota</taxon>
        <taxon>Metazoa</taxon>
        <taxon>Spiralia</taxon>
        <taxon>Gnathifera</taxon>
        <taxon>Rotifera</taxon>
        <taxon>Eurotatoria</taxon>
        <taxon>Monogononta</taxon>
        <taxon>Pseudotrocha</taxon>
        <taxon>Ploima</taxon>
        <taxon>Brachionidae</taxon>
        <taxon>Brachionus</taxon>
    </lineage>
</organism>
<evidence type="ECO:0000313" key="2">
    <source>
        <dbReference type="Proteomes" id="UP000276133"/>
    </source>
</evidence>
<dbReference type="AlphaFoldDB" id="A0A3M7PMK2"/>
<reference evidence="1 2" key="1">
    <citation type="journal article" date="2018" name="Sci. Rep.">
        <title>Genomic signatures of local adaptation to the degree of environmental predictability in rotifers.</title>
        <authorList>
            <person name="Franch-Gras L."/>
            <person name="Hahn C."/>
            <person name="Garcia-Roger E.M."/>
            <person name="Carmona M.J."/>
            <person name="Serra M."/>
            <person name="Gomez A."/>
        </authorList>
    </citation>
    <scope>NUCLEOTIDE SEQUENCE [LARGE SCALE GENOMIC DNA]</scope>
    <source>
        <strain evidence="1">HYR1</strain>
    </source>
</reference>
<proteinExistence type="predicted"/>
<name>A0A3M7PMK2_BRAPC</name>
<accession>A0A3M7PMK2</accession>
<evidence type="ECO:0008006" key="3">
    <source>
        <dbReference type="Google" id="ProtNLM"/>
    </source>
</evidence>
<feature type="non-terminal residue" evidence="1">
    <location>
        <position position="1"/>
    </location>
</feature>
<gene>
    <name evidence="1" type="ORF">BpHYR1_052068</name>
</gene>
<keyword evidence="2" id="KW-1185">Reference proteome</keyword>
<sequence>QKLNSPYINKLYNMLNNRIRKQISYIKETKLKSEINDLAKFKQNESKCWDALKKFDQSLNSNSINVKSFKVKSGQFYENDKILANEFGKNLDKIFNSNPQVETPIIVPSDSDQTNSLNKALISRQEFLIALNSIMSNLRQGLIL</sequence>
<evidence type="ECO:0000313" key="1">
    <source>
        <dbReference type="EMBL" id="RNA00333.1"/>
    </source>
</evidence>
<protein>
    <recommendedName>
        <fullName evidence="3">RNA-directed DNA polymerase from mobile element jockey-like</fullName>
    </recommendedName>
</protein>
<dbReference type="Proteomes" id="UP000276133">
    <property type="component" value="Unassembled WGS sequence"/>
</dbReference>
<dbReference type="EMBL" id="REGN01009813">
    <property type="protein sequence ID" value="RNA00333.1"/>
    <property type="molecule type" value="Genomic_DNA"/>
</dbReference>